<accession>A0ABQ9IAN6</accession>
<feature type="non-terminal residue" evidence="1">
    <location>
        <position position="158"/>
    </location>
</feature>
<sequence length="158" mass="17683">MIQFTIDRRLSRTMATFHPANHYASMKPELSRVTYAHIWKNAMDIFILFADESVMLESCQQIIDCITYGQCSVFYLRENTPLPCLPEEVIAHVMRILPLHSPDCTTATVSSNEGIIQAAIASVTGSSTEGTNTLKDVVSMLGTVVQERCRSRKRKTLA</sequence>
<protein>
    <submittedName>
        <fullName evidence="1">Uncharacterized protein</fullName>
    </submittedName>
</protein>
<name>A0ABQ9IAN6_9NEOP</name>
<dbReference type="EMBL" id="JARBHB010000002">
    <property type="protein sequence ID" value="KAJ8893730.1"/>
    <property type="molecule type" value="Genomic_DNA"/>
</dbReference>
<dbReference type="Proteomes" id="UP001159363">
    <property type="component" value="Chromosome 2"/>
</dbReference>
<reference evidence="1 2" key="1">
    <citation type="submission" date="2023-02" db="EMBL/GenBank/DDBJ databases">
        <title>LHISI_Scaffold_Assembly.</title>
        <authorList>
            <person name="Stuart O.P."/>
            <person name="Cleave R."/>
            <person name="Magrath M.J.L."/>
            <person name="Mikheyev A.S."/>
        </authorList>
    </citation>
    <scope>NUCLEOTIDE SEQUENCE [LARGE SCALE GENOMIC DNA]</scope>
    <source>
        <strain evidence="1">Daus_M_001</strain>
        <tissue evidence="1">Leg muscle</tissue>
    </source>
</reference>
<evidence type="ECO:0000313" key="2">
    <source>
        <dbReference type="Proteomes" id="UP001159363"/>
    </source>
</evidence>
<gene>
    <name evidence="1" type="ORF">PR048_006330</name>
</gene>
<proteinExistence type="predicted"/>
<keyword evidence="2" id="KW-1185">Reference proteome</keyword>
<comment type="caution">
    <text evidence="1">The sequence shown here is derived from an EMBL/GenBank/DDBJ whole genome shotgun (WGS) entry which is preliminary data.</text>
</comment>
<evidence type="ECO:0000313" key="1">
    <source>
        <dbReference type="EMBL" id="KAJ8893730.1"/>
    </source>
</evidence>
<organism evidence="1 2">
    <name type="scientific">Dryococelus australis</name>
    <dbReference type="NCBI Taxonomy" id="614101"/>
    <lineage>
        <taxon>Eukaryota</taxon>
        <taxon>Metazoa</taxon>
        <taxon>Ecdysozoa</taxon>
        <taxon>Arthropoda</taxon>
        <taxon>Hexapoda</taxon>
        <taxon>Insecta</taxon>
        <taxon>Pterygota</taxon>
        <taxon>Neoptera</taxon>
        <taxon>Polyneoptera</taxon>
        <taxon>Phasmatodea</taxon>
        <taxon>Verophasmatodea</taxon>
        <taxon>Anareolatae</taxon>
        <taxon>Phasmatidae</taxon>
        <taxon>Eurycanthinae</taxon>
        <taxon>Dryococelus</taxon>
    </lineage>
</organism>